<keyword evidence="3" id="KW-1003">Cell membrane</keyword>
<feature type="transmembrane region" description="Helical" evidence="7">
    <location>
        <begin position="6"/>
        <end position="27"/>
    </location>
</feature>
<feature type="transmembrane region" description="Helical" evidence="7">
    <location>
        <begin position="107"/>
        <end position="125"/>
    </location>
</feature>
<dbReference type="AlphaFoldDB" id="A0A0D1YHA4"/>
<evidence type="ECO:0000256" key="7">
    <source>
        <dbReference type="SAM" id="Phobius"/>
    </source>
</evidence>
<dbReference type="OrthoDB" id="9027281at2"/>
<sequence>MLWSLFWLFFKVGCMSFGGGYAIIPIIEREIIAKGWMQHEAFTDIVAVSAMAPGSVANNMAIFIGYQQAGILGVLTSVLGIILPPLIILLLVAAFLYRVYKNGVVEAIFYGLKPVVTGLIVYAALRFAISNQIIGTYSLDSLGLFLIFALSFLALLKFRLHPVSILLCSGIIGVIFYG</sequence>
<comment type="similarity">
    <text evidence="2">Belongs to the chromate ion transporter (CHR) (TC 2.A.51) family.</text>
</comment>
<proteinExistence type="inferred from homology"/>
<dbReference type="PANTHER" id="PTHR43663">
    <property type="entry name" value="CHROMATE TRANSPORT PROTEIN-RELATED"/>
    <property type="match status" value="1"/>
</dbReference>
<reference evidence="8 10" key="1">
    <citation type="submission" date="2015-07" db="EMBL/GenBank/DDBJ databases">
        <title>Fjat-14205 dsm 2895.</title>
        <authorList>
            <person name="Liu B."/>
            <person name="Wang J."/>
            <person name="Zhu Y."/>
            <person name="Liu G."/>
            <person name="Chen Q."/>
            <person name="Chen Z."/>
            <person name="Lan J."/>
            <person name="Che J."/>
            <person name="Ge C."/>
            <person name="Shi H."/>
            <person name="Pan Z."/>
            <person name="Liu X."/>
        </authorList>
    </citation>
    <scope>NUCLEOTIDE SEQUENCE [LARGE SCALE GENOMIC DNA]</scope>
    <source>
        <strain evidence="8 10">DSM 2895</strain>
    </source>
</reference>
<dbReference type="Proteomes" id="UP000182836">
    <property type="component" value="Unassembled WGS sequence"/>
</dbReference>
<dbReference type="InterPro" id="IPR003370">
    <property type="entry name" value="Chromate_transpt"/>
</dbReference>
<reference evidence="9 11" key="2">
    <citation type="submission" date="2016-10" db="EMBL/GenBank/DDBJ databases">
        <authorList>
            <person name="de Groot N.N."/>
        </authorList>
    </citation>
    <scope>NUCLEOTIDE SEQUENCE [LARGE SCALE GENOMIC DNA]</scope>
    <source>
        <strain evidence="9 11">DSM 2895</strain>
    </source>
</reference>
<feature type="transmembrane region" description="Helical" evidence="7">
    <location>
        <begin position="137"/>
        <end position="154"/>
    </location>
</feature>
<organism evidence="8 10">
    <name type="scientific">Aneurinibacillus migulanus</name>
    <name type="common">Bacillus migulanus</name>
    <dbReference type="NCBI Taxonomy" id="47500"/>
    <lineage>
        <taxon>Bacteria</taxon>
        <taxon>Bacillati</taxon>
        <taxon>Bacillota</taxon>
        <taxon>Bacilli</taxon>
        <taxon>Bacillales</taxon>
        <taxon>Paenibacillaceae</taxon>
        <taxon>Aneurinibacillus group</taxon>
        <taxon>Aneurinibacillus</taxon>
    </lineage>
</organism>
<keyword evidence="6 7" id="KW-0472">Membrane</keyword>
<evidence type="ECO:0000256" key="5">
    <source>
        <dbReference type="ARBA" id="ARBA00022989"/>
    </source>
</evidence>
<gene>
    <name evidence="8" type="ORF">AF333_11520</name>
    <name evidence="9" type="ORF">SAMN04487909_113132</name>
</gene>
<dbReference type="Pfam" id="PF02417">
    <property type="entry name" value="Chromate_transp"/>
    <property type="match status" value="1"/>
</dbReference>
<evidence type="ECO:0000256" key="4">
    <source>
        <dbReference type="ARBA" id="ARBA00022692"/>
    </source>
</evidence>
<evidence type="ECO:0000313" key="9">
    <source>
        <dbReference type="EMBL" id="SDJ20258.1"/>
    </source>
</evidence>
<evidence type="ECO:0000313" key="8">
    <source>
        <dbReference type="EMBL" id="KON96022.1"/>
    </source>
</evidence>
<dbReference type="EMBL" id="FNED01000013">
    <property type="protein sequence ID" value="SDJ20258.1"/>
    <property type="molecule type" value="Genomic_DNA"/>
</dbReference>
<evidence type="ECO:0000256" key="3">
    <source>
        <dbReference type="ARBA" id="ARBA00022475"/>
    </source>
</evidence>
<evidence type="ECO:0000256" key="1">
    <source>
        <dbReference type="ARBA" id="ARBA00004651"/>
    </source>
</evidence>
<evidence type="ECO:0000256" key="2">
    <source>
        <dbReference type="ARBA" id="ARBA00005262"/>
    </source>
</evidence>
<dbReference type="PATRIC" id="fig|47500.8.peg.2568"/>
<evidence type="ECO:0000313" key="10">
    <source>
        <dbReference type="Proteomes" id="UP000037269"/>
    </source>
</evidence>
<protein>
    <submittedName>
        <fullName evidence="8">Chromate transporter</fullName>
    </submittedName>
</protein>
<feature type="transmembrane region" description="Helical" evidence="7">
    <location>
        <begin position="160"/>
        <end position="177"/>
    </location>
</feature>
<comment type="subcellular location">
    <subcellularLocation>
        <location evidence="1">Cell membrane</location>
        <topology evidence="1">Multi-pass membrane protein</topology>
    </subcellularLocation>
</comment>
<dbReference type="InterPro" id="IPR052518">
    <property type="entry name" value="CHR_Transporter"/>
</dbReference>
<dbReference type="GO" id="GO:0005886">
    <property type="term" value="C:plasma membrane"/>
    <property type="evidence" value="ECO:0007669"/>
    <property type="project" value="UniProtKB-SubCell"/>
</dbReference>
<dbReference type="GeneID" id="42305811"/>
<accession>A0A0D1YHA4</accession>
<keyword evidence="5 7" id="KW-1133">Transmembrane helix</keyword>
<dbReference type="PANTHER" id="PTHR43663:SF1">
    <property type="entry name" value="CHROMATE TRANSPORTER"/>
    <property type="match status" value="1"/>
</dbReference>
<dbReference type="Proteomes" id="UP000037269">
    <property type="component" value="Unassembled WGS sequence"/>
</dbReference>
<dbReference type="RefSeq" id="WP_043064443.1">
    <property type="nucleotide sequence ID" value="NZ_BJOA01000150.1"/>
</dbReference>
<evidence type="ECO:0000313" key="11">
    <source>
        <dbReference type="Proteomes" id="UP000182836"/>
    </source>
</evidence>
<name>A0A0D1YHA4_ANEMI</name>
<feature type="transmembrane region" description="Helical" evidence="7">
    <location>
        <begin position="69"/>
        <end position="95"/>
    </location>
</feature>
<keyword evidence="10" id="KW-1185">Reference proteome</keyword>
<dbReference type="STRING" id="47500.AF333_11520"/>
<dbReference type="GO" id="GO:0015109">
    <property type="term" value="F:chromate transmembrane transporter activity"/>
    <property type="evidence" value="ECO:0007669"/>
    <property type="project" value="InterPro"/>
</dbReference>
<keyword evidence="4 7" id="KW-0812">Transmembrane</keyword>
<dbReference type="EMBL" id="LGUG01000004">
    <property type="protein sequence ID" value="KON96022.1"/>
    <property type="molecule type" value="Genomic_DNA"/>
</dbReference>
<evidence type="ECO:0000256" key="6">
    <source>
        <dbReference type="ARBA" id="ARBA00023136"/>
    </source>
</evidence>